<dbReference type="EMBL" id="FOLD01000001">
    <property type="protein sequence ID" value="SFB71908.1"/>
    <property type="molecule type" value="Genomic_DNA"/>
</dbReference>
<dbReference type="PANTHER" id="PTHR42926">
    <property type="match status" value="1"/>
</dbReference>
<dbReference type="Gene3D" id="3.40.50.300">
    <property type="entry name" value="P-loop containing nucleotide triphosphate hydrolases"/>
    <property type="match status" value="2"/>
</dbReference>
<reference evidence="3" key="1">
    <citation type="submission" date="2016-10" db="EMBL/GenBank/DDBJ databases">
        <authorList>
            <person name="Varghese N."/>
            <person name="Submissions S."/>
        </authorList>
    </citation>
    <scope>NUCLEOTIDE SEQUENCE [LARGE SCALE GENOMIC DNA]</scope>
    <source>
        <strain evidence="3">CGMCC 1.12041</strain>
    </source>
</reference>
<dbReference type="InterPro" id="IPR003593">
    <property type="entry name" value="AAA+_ATPase"/>
</dbReference>
<sequence>MDQCVTRLPTGIPELDAVLRGGLLPGRIHLVEGRPGTGKTTIGLRYLIEGVKAGQKSLYITLSETRQELLSTARNHHWSLDGVHISERMPVDDAPGREQSVLLPTDSELSKLVDAIAGTVREHRPDRVVIDSMAEIRLLAQDSSHYRRQIIQLRHQLSTLDATILLLDDLTSEGREYELQSAVHGALCLEVRERTFGSARRTLRVTKLRGGDFQSGWHDFAITAGEILVFPSLIAEEHSQPHERTELLSRAPGLDALLGGGLVSGTSTMIVGPSGVGKSTLALQYAMSMIDSGGKAAYFTFDETEMTLRSRMINHMGSDQGLEDPPGFLINRINPSRISPGAFIWKVRRHVEDHGVRLVIIDSINSYLDVIREERAMLLQMNELFSYLANMGVMSIVIGAHSANLDTSREPDALSLMTDNMISLRFYERHGDVRKAIAVLKKRHGEHSHHICEFRLTEAGVEVGDKITSVHNLMAGVIGAV</sequence>
<feature type="domain" description="KaiC" evidence="1">
    <location>
        <begin position="245"/>
        <end position="477"/>
    </location>
</feature>
<dbReference type="STRING" id="1164594.SAMN05216204_101105"/>
<organism evidence="2 3">
    <name type="scientific">Massilia yuzhufengensis</name>
    <dbReference type="NCBI Taxonomy" id="1164594"/>
    <lineage>
        <taxon>Bacteria</taxon>
        <taxon>Pseudomonadati</taxon>
        <taxon>Pseudomonadota</taxon>
        <taxon>Betaproteobacteria</taxon>
        <taxon>Burkholderiales</taxon>
        <taxon>Oxalobacteraceae</taxon>
        <taxon>Telluria group</taxon>
        <taxon>Massilia</taxon>
    </lineage>
</organism>
<dbReference type="Proteomes" id="UP000198639">
    <property type="component" value="Unassembled WGS sequence"/>
</dbReference>
<evidence type="ECO:0000259" key="1">
    <source>
        <dbReference type="PROSITE" id="PS51146"/>
    </source>
</evidence>
<dbReference type="SMART" id="SM00382">
    <property type="entry name" value="AAA"/>
    <property type="match status" value="2"/>
</dbReference>
<dbReference type="OrthoDB" id="9783783at2"/>
<dbReference type="Pfam" id="PF06745">
    <property type="entry name" value="ATPase"/>
    <property type="match status" value="2"/>
</dbReference>
<name>A0A1I1DFS0_9BURK</name>
<proteinExistence type="predicted"/>
<keyword evidence="3" id="KW-1185">Reference proteome</keyword>
<feature type="domain" description="KaiC" evidence="1">
    <location>
        <begin position="6"/>
        <end position="243"/>
    </location>
</feature>
<evidence type="ECO:0000313" key="3">
    <source>
        <dbReference type="Proteomes" id="UP000198639"/>
    </source>
</evidence>
<dbReference type="AlphaFoldDB" id="A0A1I1DFS0"/>
<dbReference type="InterPro" id="IPR051347">
    <property type="entry name" value="Circadian_clock_KaiC-rel"/>
</dbReference>
<dbReference type="PANTHER" id="PTHR42926:SF1">
    <property type="entry name" value="CIRCADIAN CLOCK OSCILLATOR PROTEIN KAIC 1"/>
    <property type="match status" value="1"/>
</dbReference>
<dbReference type="SUPFAM" id="SSF52540">
    <property type="entry name" value="P-loop containing nucleoside triphosphate hydrolases"/>
    <property type="match status" value="2"/>
</dbReference>
<evidence type="ECO:0000313" key="2">
    <source>
        <dbReference type="EMBL" id="SFB71908.1"/>
    </source>
</evidence>
<protein>
    <submittedName>
        <fullName evidence="2">Circadian clock protein KaiC</fullName>
    </submittedName>
</protein>
<gene>
    <name evidence="2" type="ORF">SAMN05216204_101105</name>
</gene>
<dbReference type="PROSITE" id="PS51146">
    <property type="entry name" value="KAIC"/>
    <property type="match status" value="2"/>
</dbReference>
<dbReference type="InterPro" id="IPR014774">
    <property type="entry name" value="KaiC-like_dom"/>
</dbReference>
<accession>A0A1I1DFS0</accession>
<dbReference type="RefSeq" id="WP_091869624.1">
    <property type="nucleotide sequence ID" value="NZ_FOLD01000001.1"/>
</dbReference>
<dbReference type="InterPro" id="IPR010624">
    <property type="entry name" value="KaiC_dom"/>
</dbReference>
<dbReference type="GO" id="GO:0005524">
    <property type="term" value="F:ATP binding"/>
    <property type="evidence" value="ECO:0007669"/>
    <property type="project" value="InterPro"/>
</dbReference>
<dbReference type="InterPro" id="IPR027417">
    <property type="entry name" value="P-loop_NTPase"/>
</dbReference>